<dbReference type="InterPro" id="IPR054471">
    <property type="entry name" value="GPIID_WHD"/>
</dbReference>
<evidence type="ECO:0000259" key="10">
    <source>
        <dbReference type="Pfam" id="PF24883"/>
    </source>
</evidence>
<feature type="repeat" description="ANK" evidence="6">
    <location>
        <begin position="860"/>
        <end position="892"/>
    </location>
</feature>
<evidence type="ECO:0000313" key="11">
    <source>
        <dbReference type="EMBL" id="OJJ39610.1"/>
    </source>
</evidence>
<dbReference type="Pfam" id="PF00023">
    <property type="entry name" value="Ank"/>
    <property type="match status" value="1"/>
</dbReference>
<dbReference type="InterPro" id="IPR036770">
    <property type="entry name" value="Ankyrin_rpt-contain_sf"/>
</dbReference>
<dbReference type="STRING" id="1073089.A0A1L9RXE0"/>
<dbReference type="RefSeq" id="XP_040693286.1">
    <property type="nucleotide sequence ID" value="XM_040834891.1"/>
</dbReference>
<evidence type="ECO:0000256" key="3">
    <source>
        <dbReference type="ARBA" id="ARBA00022771"/>
    </source>
</evidence>
<dbReference type="SUPFAM" id="SSF52540">
    <property type="entry name" value="P-loop containing nucleoside triphosphate hydrolases"/>
    <property type="match status" value="1"/>
</dbReference>
<dbReference type="Gene3D" id="1.20.120.1020">
    <property type="entry name" value="Prion-inhibition and propagation, HeLo domain"/>
    <property type="match status" value="1"/>
</dbReference>
<feature type="repeat" description="ANK" evidence="6">
    <location>
        <begin position="728"/>
        <end position="760"/>
    </location>
</feature>
<keyword evidence="12" id="KW-1185">Reference proteome</keyword>
<dbReference type="InterPro" id="IPR027417">
    <property type="entry name" value="P-loop_NTPase"/>
</dbReference>
<accession>A0A1L9RXE0</accession>
<dbReference type="PRINTS" id="PR01415">
    <property type="entry name" value="ANKYRIN"/>
</dbReference>
<dbReference type="InterPro" id="IPR002110">
    <property type="entry name" value="Ankyrin_rpt"/>
</dbReference>
<dbReference type="Gene3D" id="1.25.40.20">
    <property type="entry name" value="Ankyrin repeat-containing domain"/>
    <property type="match status" value="6"/>
</dbReference>
<feature type="repeat" description="ANK" evidence="6">
    <location>
        <begin position="893"/>
        <end position="925"/>
    </location>
</feature>
<keyword evidence="3" id="KW-0863">Zinc-finger</keyword>
<dbReference type="InterPro" id="IPR056884">
    <property type="entry name" value="NPHP3-like_N"/>
</dbReference>
<feature type="repeat" description="ANK" evidence="6">
    <location>
        <begin position="794"/>
        <end position="826"/>
    </location>
</feature>
<keyword evidence="7" id="KW-0732">Signal</keyword>
<sequence length="1363" mass="152245">MDGISLALAVVSLFSTCLDVLEKYDDWKDFGDDSSVLLARFNSTKLRLKQWGQAVGIEGQTLLESHHKSLDDANILLIIKKHLAVIQKVYGGNRPSLKSKRDRIAWALRDKRKQFSQVEQFGLLVDDLHDIVPPNRESANDTKQPSGYLARGTTRDSEFDRILARIEEEIEAETRREMNKWLLGGQTPDESYGRLTKERVDGTCDWIFDRTFFNDWCSSEFRDDSAKILWVNGPAGFGKSVLCARVMAHLSSTLKTPIVCFFFSSDFATRTDPFAAIRSWLSQVMTYPQAYALVEQRWASQSLPVATRTDIVTLLGDIAQTIPGCTFILDGLDECTWMETGQYANQDTVSGFLEAVFIAVKDSKSRLMVVSRDEPEIRQSFAGNDCWFAEHKISPDDVRPDITVYARRMVNMKLSKKPEIMKSSLSQKMADRSNGQFLWLKFQQESLTAGKNQKQLERAIDETPTQLESVYKRNWIRISQLSEYDRTRACSLLRWVAFALRPLTVSEITEAVLINDDFEDFPVDELPEEIDDDYINTEIIGLCGSLLEVRPFQSDTCARSSTIRLPHFSVKQYLLKIFSAEAQARTVSNGLKPSTETFINDLLARCCLRYVDFERVWEDRSETELNNGTWSFRSYAVDMWYKHATVSGQVNLEVQELIHKLFELNNPNWHSWRKWYDRDVPKLENIKHGIQATPDYGIICYAARLGLYSTVEFLITERNYDPNEMDLRGYTALTVASLEGNLKIVNLLLEKQADFNAANRDTRTPLLLASWKGHEKVVKQLLEKGADIHGATSRGLTPLHSASWNGHVKVVKYLLEKGADATFQGEDGGTPLYQASSRGSVEICKLLLEEKADVNIGCNNGCTPLHVASSCGHVEVCKLLLEEKADVNVRWNNGCTPLHEASSNGHVETCKLLLEQKAQFLADNVGRTPLYLASQEGHGQVVKLLLDCGADPAIAGSGGWTPVNIASKNGHIDIVNLLLDHGADITIADNDGWVPIMIASQNGHLEVIKRLLEYNADISITNNAGWTPLNLASSHGQLEAAKILLKNGPDLVNAMNHDGWTPINSASEHGHVEVIRVLLHNGADITIPNISGWVPLGIASTHGRLGAIKLLLKHGPELINTANNEGWTPLNSASQNGHLQAVKVLVNSGADLKVTSNDGWTPLHTASMNGYDGVVQLLLEISKVDPDIRDIVGRTPLFYAAKEGHLPVVELLLSKRASLNAQDRYHSTPLFAAVTNGHEGVVERLIALPESQVTAQDGFGRTLIWWATRGGYTKIIELVRPYFPKEDIEVSDIKPVVGHSATSSRSSRWCDVCTRDILSDGYYYHCGACYDFDICLDCFESDAQCLDSSHEWSLCQPEVPTAK</sequence>
<evidence type="ECO:0000313" key="12">
    <source>
        <dbReference type="Proteomes" id="UP000184383"/>
    </source>
</evidence>
<dbReference type="EMBL" id="KV878210">
    <property type="protein sequence ID" value="OJJ39610.1"/>
    <property type="molecule type" value="Genomic_DNA"/>
</dbReference>
<feature type="repeat" description="ANK" evidence="6">
    <location>
        <begin position="1058"/>
        <end position="1090"/>
    </location>
</feature>
<dbReference type="GeneID" id="63750739"/>
<dbReference type="SUPFAM" id="SSF48403">
    <property type="entry name" value="Ankyrin repeat"/>
    <property type="match status" value="2"/>
</dbReference>
<dbReference type="Gene3D" id="3.40.50.300">
    <property type="entry name" value="P-loop containing nucleotide triphosphate hydrolases"/>
    <property type="match status" value="1"/>
</dbReference>
<feature type="repeat" description="ANK" evidence="6">
    <location>
        <begin position="958"/>
        <end position="990"/>
    </location>
</feature>
<evidence type="ECO:0000256" key="7">
    <source>
        <dbReference type="SAM" id="SignalP"/>
    </source>
</evidence>
<protein>
    <recommendedName>
        <fullName evidence="13">Prion-inhibition and propagation HeLo domain-containing protein</fullName>
    </recommendedName>
</protein>
<feature type="repeat" description="ANK" evidence="6">
    <location>
        <begin position="1125"/>
        <end position="1157"/>
    </location>
</feature>
<feature type="chain" id="PRO_5012363536" description="Prion-inhibition and propagation HeLo domain-containing protein" evidence="7">
    <location>
        <begin position="18"/>
        <end position="1363"/>
    </location>
</feature>
<dbReference type="PANTHER" id="PTHR24188">
    <property type="entry name" value="ANKYRIN REPEAT PROTEIN"/>
    <property type="match status" value="1"/>
</dbReference>
<dbReference type="Gene3D" id="3.30.60.90">
    <property type="match status" value="1"/>
</dbReference>
<feature type="repeat" description="ANK" evidence="6">
    <location>
        <begin position="1024"/>
        <end position="1051"/>
    </location>
</feature>
<feature type="domain" description="GPI inositol-deacylase winged helix" evidence="9">
    <location>
        <begin position="486"/>
        <end position="576"/>
    </location>
</feature>
<name>A0A1L9RXE0_ASPWE</name>
<dbReference type="Pfam" id="PF14479">
    <property type="entry name" value="HeLo"/>
    <property type="match status" value="1"/>
</dbReference>
<feature type="repeat" description="ANK" evidence="6">
    <location>
        <begin position="1192"/>
        <end position="1224"/>
    </location>
</feature>
<evidence type="ECO:0008006" key="13">
    <source>
        <dbReference type="Google" id="ProtNLM"/>
    </source>
</evidence>
<dbReference type="PANTHER" id="PTHR24188:SF29">
    <property type="entry name" value="GH09064P"/>
    <property type="match status" value="1"/>
</dbReference>
<dbReference type="InterPro" id="IPR043145">
    <property type="entry name" value="Znf_ZZ_sf"/>
</dbReference>
<keyword evidence="1" id="KW-0479">Metal-binding</keyword>
<feature type="domain" description="Prion-inhibition and propagation HeLo" evidence="8">
    <location>
        <begin position="7"/>
        <end position="86"/>
    </location>
</feature>
<feature type="repeat" description="ANK" evidence="6">
    <location>
        <begin position="925"/>
        <end position="957"/>
    </location>
</feature>
<feature type="repeat" description="ANK" evidence="6">
    <location>
        <begin position="827"/>
        <end position="859"/>
    </location>
</feature>
<dbReference type="GO" id="GO:0008270">
    <property type="term" value="F:zinc ion binding"/>
    <property type="evidence" value="ECO:0007669"/>
    <property type="project" value="UniProtKB-KW"/>
</dbReference>
<dbReference type="InterPro" id="IPR029498">
    <property type="entry name" value="HeLo_dom"/>
</dbReference>
<keyword evidence="5 6" id="KW-0040">ANK repeat</keyword>
<feature type="repeat" description="ANK" evidence="6">
    <location>
        <begin position="991"/>
        <end position="1023"/>
    </location>
</feature>
<evidence type="ECO:0000256" key="1">
    <source>
        <dbReference type="ARBA" id="ARBA00022723"/>
    </source>
</evidence>
<keyword evidence="2" id="KW-0677">Repeat</keyword>
<feature type="repeat" description="ANK" evidence="6">
    <location>
        <begin position="1158"/>
        <end position="1180"/>
    </location>
</feature>
<dbReference type="VEuPathDB" id="FungiDB:ASPWEDRAFT_384904"/>
<evidence type="ECO:0000259" key="9">
    <source>
        <dbReference type="Pfam" id="PF22939"/>
    </source>
</evidence>
<dbReference type="Proteomes" id="UP000184383">
    <property type="component" value="Unassembled WGS sequence"/>
</dbReference>
<evidence type="ECO:0000256" key="6">
    <source>
        <dbReference type="PROSITE-ProRule" id="PRU00023"/>
    </source>
</evidence>
<dbReference type="OrthoDB" id="1577640at2759"/>
<dbReference type="Pfam" id="PF12796">
    <property type="entry name" value="Ank_2"/>
    <property type="match status" value="5"/>
</dbReference>
<feature type="domain" description="Nephrocystin 3-like N-terminal" evidence="10">
    <location>
        <begin position="202"/>
        <end position="372"/>
    </location>
</feature>
<reference evidence="12" key="1">
    <citation type="journal article" date="2017" name="Genome Biol.">
        <title>Comparative genomics reveals high biological diversity and specific adaptations in the industrially and medically important fungal genus Aspergillus.</title>
        <authorList>
            <person name="de Vries R.P."/>
            <person name="Riley R."/>
            <person name="Wiebenga A."/>
            <person name="Aguilar-Osorio G."/>
            <person name="Amillis S."/>
            <person name="Uchima C.A."/>
            <person name="Anderluh G."/>
            <person name="Asadollahi M."/>
            <person name="Askin M."/>
            <person name="Barry K."/>
            <person name="Battaglia E."/>
            <person name="Bayram O."/>
            <person name="Benocci T."/>
            <person name="Braus-Stromeyer S.A."/>
            <person name="Caldana C."/>
            <person name="Canovas D."/>
            <person name="Cerqueira G.C."/>
            <person name="Chen F."/>
            <person name="Chen W."/>
            <person name="Choi C."/>
            <person name="Clum A."/>
            <person name="Dos Santos R.A."/>
            <person name="Damasio A.R."/>
            <person name="Diallinas G."/>
            <person name="Emri T."/>
            <person name="Fekete E."/>
            <person name="Flipphi M."/>
            <person name="Freyberg S."/>
            <person name="Gallo A."/>
            <person name="Gournas C."/>
            <person name="Habgood R."/>
            <person name="Hainaut M."/>
            <person name="Harispe M.L."/>
            <person name="Henrissat B."/>
            <person name="Hilden K.S."/>
            <person name="Hope R."/>
            <person name="Hossain A."/>
            <person name="Karabika E."/>
            <person name="Karaffa L."/>
            <person name="Karanyi Z."/>
            <person name="Krasevec N."/>
            <person name="Kuo A."/>
            <person name="Kusch H."/>
            <person name="LaButti K."/>
            <person name="Lagendijk E.L."/>
            <person name="Lapidus A."/>
            <person name="Levasseur A."/>
            <person name="Lindquist E."/>
            <person name="Lipzen A."/>
            <person name="Logrieco A.F."/>
            <person name="MacCabe A."/>
            <person name="Maekelae M.R."/>
            <person name="Malavazi I."/>
            <person name="Melin P."/>
            <person name="Meyer V."/>
            <person name="Mielnichuk N."/>
            <person name="Miskei M."/>
            <person name="Molnar A.P."/>
            <person name="Mule G."/>
            <person name="Ngan C.Y."/>
            <person name="Orejas M."/>
            <person name="Orosz E."/>
            <person name="Ouedraogo J.P."/>
            <person name="Overkamp K.M."/>
            <person name="Park H.-S."/>
            <person name="Perrone G."/>
            <person name="Piumi F."/>
            <person name="Punt P.J."/>
            <person name="Ram A.F."/>
            <person name="Ramon A."/>
            <person name="Rauscher S."/>
            <person name="Record E."/>
            <person name="Riano-Pachon D.M."/>
            <person name="Robert V."/>
            <person name="Roehrig J."/>
            <person name="Ruller R."/>
            <person name="Salamov A."/>
            <person name="Salih N.S."/>
            <person name="Samson R.A."/>
            <person name="Sandor E."/>
            <person name="Sanguinetti M."/>
            <person name="Schuetze T."/>
            <person name="Sepcic K."/>
            <person name="Shelest E."/>
            <person name="Sherlock G."/>
            <person name="Sophianopoulou V."/>
            <person name="Squina F.M."/>
            <person name="Sun H."/>
            <person name="Susca A."/>
            <person name="Todd R.B."/>
            <person name="Tsang A."/>
            <person name="Unkles S.E."/>
            <person name="van de Wiele N."/>
            <person name="van Rossen-Uffink D."/>
            <person name="Oliveira J.V."/>
            <person name="Vesth T.C."/>
            <person name="Visser J."/>
            <person name="Yu J.-H."/>
            <person name="Zhou M."/>
            <person name="Andersen M.R."/>
            <person name="Archer D.B."/>
            <person name="Baker S.E."/>
            <person name="Benoit I."/>
            <person name="Brakhage A.A."/>
            <person name="Braus G.H."/>
            <person name="Fischer R."/>
            <person name="Frisvad J.C."/>
            <person name="Goldman G.H."/>
            <person name="Houbraken J."/>
            <person name="Oakley B."/>
            <person name="Pocsi I."/>
            <person name="Scazzocchio C."/>
            <person name="Seiboth B."/>
            <person name="vanKuyk P.A."/>
            <person name="Wortman J."/>
            <person name="Dyer P.S."/>
            <person name="Grigoriev I.V."/>
        </authorList>
    </citation>
    <scope>NUCLEOTIDE SEQUENCE [LARGE SCALE GENOMIC DNA]</scope>
    <source>
        <strain evidence="12">DTO 134E9</strain>
    </source>
</reference>
<dbReference type="SMART" id="SM00248">
    <property type="entry name" value="ANK"/>
    <property type="match status" value="18"/>
</dbReference>
<dbReference type="PROSITE" id="PS50088">
    <property type="entry name" value="ANK_REPEAT"/>
    <property type="match status" value="14"/>
</dbReference>
<dbReference type="Pfam" id="PF22939">
    <property type="entry name" value="WHD_GPIID"/>
    <property type="match status" value="1"/>
</dbReference>
<evidence type="ECO:0000256" key="4">
    <source>
        <dbReference type="ARBA" id="ARBA00022833"/>
    </source>
</evidence>
<organism evidence="11 12">
    <name type="scientific">Aspergillus wentii DTO 134E9</name>
    <dbReference type="NCBI Taxonomy" id="1073089"/>
    <lineage>
        <taxon>Eukaryota</taxon>
        <taxon>Fungi</taxon>
        <taxon>Dikarya</taxon>
        <taxon>Ascomycota</taxon>
        <taxon>Pezizomycotina</taxon>
        <taxon>Eurotiomycetes</taxon>
        <taxon>Eurotiomycetidae</taxon>
        <taxon>Eurotiales</taxon>
        <taxon>Aspergillaceae</taxon>
        <taxon>Aspergillus</taxon>
        <taxon>Aspergillus subgen. Cremei</taxon>
    </lineage>
</organism>
<feature type="signal peptide" evidence="7">
    <location>
        <begin position="1"/>
        <end position="17"/>
    </location>
</feature>
<evidence type="ECO:0000259" key="8">
    <source>
        <dbReference type="Pfam" id="PF14479"/>
    </source>
</evidence>
<dbReference type="InterPro" id="IPR038305">
    <property type="entry name" value="HeLo_sf"/>
</dbReference>
<proteinExistence type="predicted"/>
<gene>
    <name evidence="11" type="ORF">ASPWEDRAFT_384904</name>
</gene>
<feature type="repeat" description="ANK" evidence="6">
    <location>
        <begin position="761"/>
        <end position="793"/>
    </location>
</feature>
<evidence type="ECO:0000256" key="5">
    <source>
        <dbReference type="ARBA" id="ARBA00023043"/>
    </source>
</evidence>
<evidence type="ECO:0000256" key="2">
    <source>
        <dbReference type="ARBA" id="ARBA00022737"/>
    </source>
</evidence>
<dbReference type="Pfam" id="PF24883">
    <property type="entry name" value="NPHP3_N"/>
    <property type="match status" value="1"/>
</dbReference>
<dbReference type="SUPFAM" id="SSF57850">
    <property type="entry name" value="RING/U-box"/>
    <property type="match status" value="1"/>
</dbReference>
<keyword evidence="4" id="KW-0862">Zinc</keyword>
<dbReference type="PROSITE" id="PS50297">
    <property type="entry name" value="ANK_REP_REGION"/>
    <property type="match status" value="14"/>
</dbReference>